<comment type="subcellular location">
    <subcellularLocation>
        <location evidence="2">Cell membrane</location>
        <topology evidence="2">Multi-pass membrane protein</topology>
    </subcellularLocation>
</comment>
<keyword evidence="8" id="KW-0902">Two-component regulatory system</keyword>
<keyword evidence="9 11" id="KW-0472">Membrane</keyword>
<dbReference type="Gene3D" id="3.40.50.2300">
    <property type="match status" value="1"/>
</dbReference>
<dbReference type="Pfam" id="PF00512">
    <property type="entry name" value="HisKA"/>
    <property type="match status" value="1"/>
</dbReference>
<dbReference type="PANTHER" id="PTHR45339">
    <property type="entry name" value="HYBRID SIGNAL TRANSDUCTION HISTIDINE KINASE J"/>
    <property type="match status" value="1"/>
</dbReference>
<dbReference type="SUPFAM" id="SSF47384">
    <property type="entry name" value="Homodimeric domain of signal transducing histidine kinase"/>
    <property type="match status" value="1"/>
</dbReference>
<dbReference type="InterPro" id="IPR004358">
    <property type="entry name" value="Sig_transdc_His_kin-like_C"/>
</dbReference>
<dbReference type="SUPFAM" id="SSF55874">
    <property type="entry name" value="ATPase domain of HSP90 chaperone/DNA topoisomerase II/histidine kinase"/>
    <property type="match status" value="1"/>
</dbReference>
<feature type="transmembrane region" description="Helical" evidence="11">
    <location>
        <begin position="196"/>
        <end position="214"/>
    </location>
</feature>
<comment type="caution">
    <text evidence="14">The sequence shown here is derived from an EMBL/GenBank/DDBJ whole genome shotgun (WGS) entry which is preliminary data.</text>
</comment>
<evidence type="ECO:0000313" key="15">
    <source>
        <dbReference type="Proteomes" id="UP001549313"/>
    </source>
</evidence>
<feature type="transmembrane region" description="Helical" evidence="11">
    <location>
        <begin position="285"/>
        <end position="305"/>
    </location>
</feature>
<dbReference type="RefSeq" id="WP_354087198.1">
    <property type="nucleotide sequence ID" value="NZ_JBEPTF010000001.1"/>
</dbReference>
<dbReference type="PROSITE" id="PS50110">
    <property type="entry name" value="RESPONSE_REGULATORY"/>
    <property type="match status" value="1"/>
</dbReference>
<evidence type="ECO:0000313" key="14">
    <source>
        <dbReference type="EMBL" id="MET4682239.1"/>
    </source>
</evidence>
<evidence type="ECO:0000256" key="7">
    <source>
        <dbReference type="ARBA" id="ARBA00022989"/>
    </source>
</evidence>
<dbReference type="CDD" id="cd17546">
    <property type="entry name" value="REC_hyHK_CKI1_RcsC-like"/>
    <property type="match status" value="1"/>
</dbReference>
<dbReference type="EMBL" id="JBEPTF010000001">
    <property type="protein sequence ID" value="MET4682239.1"/>
    <property type="molecule type" value="Genomic_DNA"/>
</dbReference>
<feature type="transmembrane region" description="Helical" evidence="11">
    <location>
        <begin position="124"/>
        <end position="150"/>
    </location>
</feature>
<keyword evidence="14" id="KW-0808">Transferase</keyword>
<organism evidence="14 15">
    <name type="scientific">Brevundimonas faecalis</name>
    <dbReference type="NCBI Taxonomy" id="947378"/>
    <lineage>
        <taxon>Bacteria</taxon>
        <taxon>Pseudomonadati</taxon>
        <taxon>Pseudomonadota</taxon>
        <taxon>Alphaproteobacteria</taxon>
        <taxon>Caulobacterales</taxon>
        <taxon>Caulobacteraceae</taxon>
        <taxon>Brevundimonas</taxon>
    </lineage>
</organism>
<dbReference type="PROSITE" id="PS50109">
    <property type="entry name" value="HIS_KIN"/>
    <property type="match status" value="1"/>
</dbReference>
<protein>
    <recommendedName>
        <fullName evidence="3">histidine kinase</fullName>
        <ecNumber evidence="3">2.7.13.3</ecNumber>
    </recommendedName>
</protein>
<feature type="transmembrane region" description="Helical" evidence="11">
    <location>
        <begin position="44"/>
        <end position="60"/>
    </location>
</feature>
<evidence type="ECO:0000256" key="1">
    <source>
        <dbReference type="ARBA" id="ARBA00000085"/>
    </source>
</evidence>
<dbReference type="SMART" id="SM00448">
    <property type="entry name" value="REC"/>
    <property type="match status" value="1"/>
</dbReference>
<dbReference type="InterPro" id="IPR007895">
    <property type="entry name" value="MASE1"/>
</dbReference>
<dbReference type="CDD" id="cd00082">
    <property type="entry name" value="HisKA"/>
    <property type="match status" value="1"/>
</dbReference>
<feature type="domain" description="Response regulatory" evidence="13">
    <location>
        <begin position="572"/>
        <end position="689"/>
    </location>
</feature>
<evidence type="ECO:0000256" key="3">
    <source>
        <dbReference type="ARBA" id="ARBA00012438"/>
    </source>
</evidence>
<evidence type="ECO:0000256" key="2">
    <source>
        <dbReference type="ARBA" id="ARBA00004651"/>
    </source>
</evidence>
<dbReference type="PANTHER" id="PTHR45339:SF1">
    <property type="entry name" value="HYBRID SIGNAL TRANSDUCTION HISTIDINE KINASE J"/>
    <property type="match status" value="1"/>
</dbReference>
<dbReference type="Gene3D" id="1.10.287.130">
    <property type="match status" value="1"/>
</dbReference>
<dbReference type="Pfam" id="PF05231">
    <property type="entry name" value="MASE1"/>
    <property type="match status" value="1"/>
</dbReference>
<feature type="modified residue" description="4-aspartylphosphate" evidence="10">
    <location>
        <position position="621"/>
    </location>
</feature>
<gene>
    <name evidence="14" type="ORF">ABIE19_000148</name>
</gene>
<dbReference type="PRINTS" id="PR00344">
    <property type="entry name" value="BCTRLSENSOR"/>
</dbReference>
<keyword evidence="14" id="KW-0418">Kinase</keyword>
<comment type="catalytic activity">
    <reaction evidence="1">
        <text>ATP + protein L-histidine = ADP + protein N-phospho-L-histidine.</text>
        <dbReference type="EC" id="2.7.13.3"/>
    </reaction>
</comment>
<dbReference type="GO" id="GO:0004673">
    <property type="term" value="F:protein histidine kinase activity"/>
    <property type="evidence" value="ECO:0007669"/>
    <property type="project" value="UniProtKB-EC"/>
</dbReference>
<evidence type="ECO:0000256" key="11">
    <source>
        <dbReference type="SAM" id="Phobius"/>
    </source>
</evidence>
<evidence type="ECO:0000259" key="12">
    <source>
        <dbReference type="PROSITE" id="PS50109"/>
    </source>
</evidence>
<dbReference type="Proteomes" id="UP001549313">
    <property type="component" value="Unassembled WGS sequence"/>
</dbReference>
<dbReference type="InterPro" id="IPR011006">
    <property type="entry name" value="CheY-like_superfamily"/>
</dbReference>
<sequence>MKGRWRAFRHEAGQTAGPPPLVYVVLFGLCLLLGHWSADTFKAVIVWPANGVMLAAFLQLKRRQALGVLAACFVLNLASTQVRGDVAPFDWLNPTLNLIQVLVAGVLARRICGAALDMRRPRRILMFICGAAAAAVALTVTVNVAVATVVKDYSTVKAIFAWRHLFAMELLGLATITPSLLLLARAHCFTQKRHSQLEMTLVLGVVTVAALWIFTRQAPLLFLMFPPLMLAAFRLSPPGVAAALLITTVISGLMTMTGHGPVTIAPVPDVPGLNDLPERLRQMPLYYGFLLAATATALPISALMAERRSFLGRLARRTAAAHEQRQRAEAADAAKSRFLALMSHEMRTPLNGVSGYADLLARRTDLSPEARDQVEAIRQSGEGMLSLVEDVLEISRGDAPLQSEPFDLETMIQDVLLLETCAARAKGIRLETMLASGLPRRFVGDGRRLRSALRHLVSNGIKFTDHGVVRLKAAYADGDLSLEVSDTGIGVGSDLAPRLFDVFAQGDDSLSRRHSGTGVGLPIVRRHARCMGGDVTLVATSPFGSTFRLKVPLQALETPEIVAPEHEPAPLRALIVDDHPVNRRMLSLLVGVGGYETVEAEDGEQAVEAAGLERFDLILMDVRMPRMDGLEATRRIRAMPFPACDTPILAVTADAMPEDAARCLAAGMDAHLAKPITHDRLYLAIEQACRAAFERRGSAAA</sequence>
<keyword evidence="6 11" id="KW-0812">Transmembrane</keyword>
<dbReference type="Pfam" id="PF02518">
    <property type="entry name" value="HATPase_c"/>
    <property type="match status" value="1"/>
</dbReference>
<name>A0ABV2R6P6_9CAUL</name>
<accession>A0ABV2R6P6</accession>
<evidence type="ECO:0000256" key="4">
    <source>
        <dbReference type="ARBA" id="ARBA00022475"/>
    </source>
</evidence>
<keyword evidence="7 11" id="KW-1133">Transmembrane helix</keyword>
<feature type="domain" description="Histidine kinase" evidence="12">
    <location>
        <begin position="341"/>
        <end position="555"/>
    </location>
</feature>
<dbReference type="InterPro" id="IPR003594">
    <property type="entry name" value="HATPase_dom"/>
</dbReference>
<dbReference type="EC" id="2.7.13.3" evidence="3"/>
<dbReference type="SMART" id="SM00387">
    <property type="entry name" value="HATPase_c"/>
    <property type="match status" value="1"/>
</dbReference>
<keyword evidence="4" id="KW-1003">Cell membrane</keyword>
<dbReference type="InterPro" id="IPR005467">
    <property type="entry name" value="His_kinase_dom"/>
</dbReference>
<proteinExistence type="predicted"/>
<dbReference type="SUPFAM" id="SSF52172">
    <property type="entry name" value="CheY-like"/>
    <property type="match status" value="1"/>
</dbReference>
<feature type="transmembrane region" description="Helical" evidence="11">
    <location>
        <begin position="21"/>
        <end position="38"/>
    </location>
</feature>
<evidence type="ECO:0000259" key="13">
    <source>
        <dbReference type="PROSITE" id="PS50110"/>
    </source>
</evidence>
<keyword evidence="5 10" id="KW-0597">Phosphoprotein</keyword>
<feature type="transmembrane region" description="Helical" evidence="11">
    <location>
        <begin position="162"/>
        <end position="184"/>
    </location>
</feature>
<evidence type="ECO:0000256" key="8">
    <source>
        <dbReference type="ARBA" id="ARBA00023012"/>
    </source>
</evidence>
<dbReference type="InterPro" id="IPR036097">
    <property type="entry name" value="HisK_dim/P_sf"/>
</dbReference>
<reference evidence="14 15" key="1">
    <citation type="submission" date="2024-06" db="EMBL/GenBank/DDBJ databases">
        <title>Sorghum-associated microbial communities from plants grown in Nebraska, USA.</title>
        <authorList>
            <person name="Schachtman D."/>
        </authorList>
    </citation>
    <scope>NUCLEOTIDE SEQUENCE [LARGE SCALE GENOMIC DNA]</scope>
    <source>
        <strain evidence="14 15">2814</strain>
    </source>
</reference>
<dbReference type="Gene3D" id="3.30.565.10">
    <property type="entry name" value="Histidine kinase-like ATPase, C-terminal domain"/>
    <property type="match status" value="1"/>
</dbReference>
<evidence type="ECO:0000256" key="5">
    <source>
        <dbReference type="ARBA" id="ARBA00022553"/>
    </source>
</evidence>
<dbReference type="InterPro" id="IPR036890">
    <property type="entry name" value="HATPase_C_sf"/>
</dbReference>
<evidence type="ECO:0000256" key="9">
    <source>
        <dbReference type="ARBA" id="ARBA00023136"/>
    </source>
</evidence>
<feature type="transmembrane region" description="Helical" evidence="11">
    <location>
        <begin position="243"/>
        <end position="265"/>
    </location>
</feature>
<dbReference type="InterPro" id="IPR001789">
    <property type="entry name" value="Sig_transdc_resp-reg_receiver"/>
</dbReference>
<dbReference type="Pfam" id="PF00072">
    <property type="entry name" value="Response_reg"/>
    <property type="match status" value="1"/>
</dbReference>
<evidence type="ECO:0000256" key="6">
    <source>
        <dbReference type="ARBA" id="ARBA00022692"/>
    </source>
</evidence>
<dbReference type="InterPro" id="IPR003661">
    <property type="entry name" value="HisK_dim/P_dom"/>
</dbReference>
<dbReference type="SMART" id="SM00388">
    <property type="entry name" value="HisKA"/>
    <property type="match status" value="1"/>
</dbReference>
<keyword evidence="15" id="KW-1185">Reference proteome</keyword>
<evidence type="ECO:0000256" key="10">
    <source>
        <dbReference type="PROSITE-ProRule" id="PRU00169"/>
    </source>
</evidence>